<dbReference type="RefSeq" id="WP_275781751.1">
    <property type="nucleotide sequence ID" value="NZ_BAABDE010000035.1"/>
</dbReference>
<protein>
    <submittedName>
        <fullName evidence="2">Uncharacterized protein</fullName>
    </submittedName>
</protein>
<keyword evidence="3" id="KW-1185">Reference proteome</keyword>
<gene>
    <name evidence="2" type="ORF">GCM10022403_083940</name>
</gene>
<name>A0ABP7JB52_9ACTN</name>
<accession>A0ABP7JB52</accession>
<evidence type="ECO:0000256" key="1">
    <source>
        <dbReference type="SAM" id="MobiDB-lite"/>
    </source>
</evidence>
<feature type="region of interest" description="Disordered" evidence="1">
    <location>
        <begin position="46"/>
        <end position="72"/>
    </location>
</feature>
<evidence type="ECO:0000313" key="2">
    <source>
        <dbReference type="EMBL" id="GAA3838708.1"/>
    </source>
</evidence>
<proteinExistence type="predicted"/>
<comment type="caution">
    <text evidence="2">The sequence shown here is derived from an EMBL/GenBank/DDBJ whole genome shotgun (WGS) entry which is preliminary data.</text>
</comment>
<organism evidence="2 3">
    <name type="scientific">Streptomyces coacervatus</name>
    <dbReference type="NCBI Taxonomy" id="647381"/>
    <lineage>
        <taxon>Bacteria</taxon>
        <taxon>Bacillati</taxon>
        <taxon>Actinomycetota</taxon>
        <taxon>Actinomycetes</taxon>
        <taxon>Kitasatosporales</taxon>
        <taxon>Streptomycetaceae</taxon>
        <taxon>Streptomyces</taxon>
    </lineage>
</organism>
<sequence length="72" mass="7547">MSAAVKSLGVLAANVHVLDPVERIPMVLLAGEPVTDPAVAEQITNPRCWEGEQPPSHDAAPDKPSARKAKPA</sequence>
<dbReference type="Proteomes" id="UP001501009">
    <property type="component" value="Unassembled WGS sequence"/>
</dbReference>
<dbReference type="EMBL" id="BAABDE010000035">
    <property type="protein sequence ID" value="GAA3838708.1"/>
    <property type="molecule type" value="Genomic_DNA"/>
</dbReference>
<reference evidence="3" key="1">
    <citation type="journal article" date="2019" name="Int. J. Syst. Evol. Microbiol.">
        <title>The Global Catalogue of Microorganisms (GCM) 10K type strain sequencing project: providing services to taxonomists for standard genome sequencing and annotation.</title>
        <authorList>
            <consortium name="The Broad Institute Genomics Platform"/>
            <consortium name="The Broad Institute Genome Sequencing Center for Infectious Disease"/>
            <person name="Wu L."/>
            <person name="Ma J."/>
        </authorList>
    </citation>
    <scope>NUCLEOTIDE SEQUENCE [LARGE SCALE GENOMIC DNA]</scope>
    <source>
        <strain evidence="3">JCM 17138</strain>
    </source>
</reference>
<evidence type="ECO:0000313" key="3">
    <source>
        <dbReference type="Proteomes" id="UP001501009"/>
    </source>
</evidence>